<dbReference type="InterPro" id="IPR036249">
    <property type="entry name" value="Thioredoxin-like_sf"/>
</dbReference>
<dbReference type="InterPro" id="IPR013740">
    <property type="entry name" value="Redoxin"/>
</dbReference>
<evidence type="ECO:0000313" key="9">
    <source>
        <dbReference type="Proteomes" id="UP000681340"/>
    </source>
</evidence>
<evidence type="ECO:0000256" key="4">
    <source>
        <dbReference type="ARBA" id="ARBA00023157"/>
    </source>
</evidence>
<accession>A0A919VMU5</accession>
<keyword evidence="9" id="KW-1185">Reference proteome</keyword>
<dbReference type="CDD" id="cd02966">
    <property type="entry name" value="TlpA_like_family"/>
    <property type="match status" value="1"/>
</dbReference>
<dbReference type="SUPFAM" id="SSF52833">
    <property type="entry name" value="Thioredoxin-like"/>
    <property type="match status" value="1"/>
</dbReference>
<dbReference type="AlphaFoldDB" id="A0A919VMU5"/>
<dbReference type="PROSITE" id="PS51352">
    <property type="entry name" value="THIOREDOXIN_2"/>
    <property type="match status" value="1"/>
</dbReference>
<keyword evidence="2" id="KW-0201">Cytochrome c-type biogenesis</keyword>
<dbReference type="Proteomes" id="UP000681340">
    <property type="component" value="Unassembled WGS sequence"/>
</dbReference>
<feature type="signal peptide" evidence="6">
    <location>
        <begin position="1"/>
        <end position="21"/>
    </location>
</feature>
<evidence type="ECO:0000313" key="8">
    <source>
        <dbReference type="EMBL" id="GIM69422.1"/>
    </source>
</evidence>
<name>A0A919VMU5_9ACTN</name>
<dbReference type="GO" id="GO:0030313">
    <property type="term" value="C:cell envelope"/>
    <property type="evidence" value="ECO:0007669"/>
    <property type="project" value="UniProtKB-SubCell"/>
</dbReference>
<keyword evidence="5" id="KW-0676">Redox-active center</keyword>
<organism evidence="8 9">
    <name type="scientific">Actinoplanes auranticolor</name>
    <dbReference type="NCBI Taxonomy" id="47988"/>
    <lineage>
        <taxon>Bacteria</taxon>
        <taxon>Bacillati</taxon>
        <taxon>Actinomycetota</taxon>
        <taxon>Actinomycetes</taxon>
        <taxon>Micromonosporales</taxon>
        <taxon>Micromonosporaceae</taxon>
        <taxon>Actinoplanes</taxon>
    </lineage>
</organism>
<dbReference type="RefSeq" id="WP_212989579.1">
    <property type="nucleotide sequence ID" value="NZ_BAABEA010000021.1"/>
</dbReference>
<keyword evidence="6" id="KW-0732">Signal</keyword>
<dbReference type="GO" id="GO:0016491">
    <property type="term" value="F:oxidoreductase activity"/>
    <property type="evidence" value="ECO:0007669"/>
    <property type="project" value="InterPro"/>
</dbReference>
<evidence type="ECO:0000256" key="2">
    <source>
        <dbReference type="ARBA" id="ARBA00022748"/>
    </source>
</evidence>
<proteinExistence type="predicted"/>
<protein>
    <recommendedName>
        <fullName evidence="7">Thioredoxin domain-containing protein</fullName>
    </recommendedName>
</protein>
<evidence type="ECO:0000256" key="1">
    <source>
        <dbReference type="ARBA" id="ARBA00004196"/>
    </source>
</evidence>
<dbReference type="PANTHER" id="PTHR42852">
    <property type="entry name" value="THIOL:DISULFIDE INTERCHANGE PROTEIN DSBE"/>
    <property type="match status" value="1"/>
</dbReference>
<comment type="subcellular location">
    <subcellularLocation>
        <location evidence="1">Cell envelope</location>
    </subcellularLocation>
</comment>
<evidence type="ECO:0000259" key="7">
    <source>
        <dbReference type="PROSITE" id="PS51352"/>
    </source>
</evidence>
<keyword evidence="4" id="KW-1015">Disulfide bond</keyword>
<evidence type="ECO:0000256" key="5">
    <source>
        <dbReference type="ARBA" id="ARBA00023284"/>
    </source>
</evidence>
<reference evidence="8" key="1">
    <citation type="submission" date="2021-03" db="EMBL/GenBank/DDBJ databases">
        <title>Whole genome shotgun sequence of Actinoplanes auranticolor NBRC 12245.</title>
        <authorList>
            <person name="Komaki H."/>
            <person name="Tamura T."/>
        </authorList>
    </citation>
    <scope>NUCLEOTIDE SEQUENCE</scope>
    <source>
        <strain evidence="8">NBRC 12245</strain>
    </source>
</reference>
<keyword evidence="3" id="KW-0812">Transmembrane</keyword>
<comment type="caution">
    <text evidence="8">The sequence shown here is derived from an EMBL/GenBank/DDBJ whole genome shotgun (WGS) entry which is preliminary data.</text>
</comment>
<dbReference type="InterPro" id="IPR013766">
    <property type="entry name" value="Thioredoxin_domain"/>
</dbReference>
<gene>
    <name evidence="8" type="ORF">Aau02nite_35950</name>
</gene>
<dbReference type="Gene3D" id="3.40.30.10">
    <property type="entry name" value="Glutaredoxin"/>
    <property type="match status" value="1"/>
</dbReference>
<sequence length="188" mass="20195">MTVRRLPAVVLTAVLAAGAMAGCGSESWEKKCSTNADRVIECTPDQRPEARAVTGELLDGGTYDVTQDRGKVVVVNFWGSWCNPCRAEADDLERTYQATKAKDVTFVGVNSRDDRDPAKAFERGFGVTYPSIYDRDGSVALKFDVTQVTTPATLILDRQGRIAAGIRGATTIAVLQPVVERIAAEGPG</sequence>
<feature type="chain" id="PRO_5039436752" description="Thioredoxin domain-containing protein" evidence="6">
    <location>
        <begin position="22"/>
        <end position="188"/>
    </location>
</feature>
<dbReference type="PROSITE" id="PS51257">
    <property type="entry name" value="PROKAR_LIPOPROTEIN"/>
    <property type="match status" value="1"/>
</dbReference>
<evidence type="ECO:0000256" key="6">
    <source>
        <dbReference type="SAM" id="SignalP"/>
    </source>
</evidence>
<evidence type="ECO:0000256" key="3">
    <source>
        <dbReference type="ARBA" id="ARBA00022968"/>
    </source>
</evidence>
<dbReference type="InterPro" id="IPR050553">
    <property type="entry name" value="Thioredoxin_ResA/DsbE_sf"/>
</dbReference>
<dbReference type="EMBL" id="BOQL01000027">
    <property type="protein sequence ID" value="GIM69422.1"/>
    <property type="molecule type" value="Genomic_DNA"/>
</dbReference>
<dbReference type="Pfam" id="PF08534">
    <property type="entry name" value="Redoxin"/>
    <property type="match status" value="1"/>
</dbReference>
<keyword evidence="3" id="KW-0735">Signal-anchor</keyword>
<dbReference type="GO" id="GO:0017004">
    <property type="term" value="P:cytochrome complex assembly"/>
    <property type="evidence" value="ECO:0007669"/>
    <property type="project" value="UniProtKB-KW"/>
</dbReference>
<feature type="domain" description="Thioredoxin" evidence="7">
    <location>
        <begin position="37"/>
        <end position="184"/>
    </location>
</feature>
<dbReference type="PANTHER" id="PTHR42852:SF6">
    <property type="entry name" value="THIOL:DISULFIDE INTERCHANGE PROTEIN DSBE"/>
    <property type="match status" value="1"/>
</dbReference>